<protein>
    <submittedName>
        <fullName evidence="2">Uncharacterized protein</fullName>
    </submittedName>
</protein>
<feature type="transmembrane region" description="Helical" evidence="1">
    <location>
        <begin position="6"/>
        <end position="26"/>
    </location>
</feature>
<organism evidence="2">
    <name type="scientific">Anguilla anguilla</name>
    <name type="common">European freshwater eel</name>
    <name type="synonym">Muraena anguilla</name>
    <dbReference type="NCBI Taxonomy" id="7936"/>
    <lineage>
        <taxon>Eukaryota</taxon>
        <taxon>Metazoa</taxon>
        <taxon>Chordata</taxon>
        <taxon>Craniata</taxon>
        <taxon>Vertebrata</taxon>
        <taxon>Euteleostomi</taxon>
        <taxon>Actinopterygii</taxon>
        <taxon>Neopterygii</taxon>
        <taxon>Teleostei</taxon>
        <taxon>Anguilliformes</taxon>
        <taxon>Anguillidae</taxon>
        <taxon>Anguilla</taxon>
    </lineage>
</organism>
<keyword evidence="1" id="KW-0472">Membrane</keyword>
<evidence type="ECO:0000256" key="1">
    <source>
        <dbReference type="SAM" id="Phobius"/>
    </source>
</evidence>
<keyword evidence="1" id="KW-0812">Transmembrane</keyword>
<proteinExistence type="predicted"/>
<accession>A0A0E9QT56</accession>
<sequence length="28" mass="3114">MSVCQPINNLLVIFFPLAELIGTLILKL</sequence>
<reference evidence="2" key="1">
    <citation type="submission" date="2014-11" db="EMBL/GenBank/DDBJ databases">
        <authorList>
            <person name="Amaro Gonzalez C."/>
        </authorList>
    </citation>
    <scope>NUCLEOTIDE SEQUENCE</scope>
</reference>
<reference evidence="2" key="2">
    <citation type="journal article" date="2015" name="Fish Shellfish Immunol.">
        <title>Early steps in the European eel (Anguilla anguilla)-Vibrio vulnificus interaction in the gills: Role of the RtxA13 toxin.</title>
        <authorList>
            <person name="Callol A."/>
            <person name="Pajuelo D."/>
            <person name="Ebbesson L."/>
            <person name="Teles M."/>
            <person name="MacKenzie S."/>
            <person name="Amaro C."/>
        </authorList>
    </citation>
    <scope>NUCLEOTIDE SEQUENCE</scope>
</reference>
<dbReference type="AlphaFoldDB" id="A0A0E9QT56"/>
<keyword evidence="1" id="KW-1133">Transmembrane helix</keyword>
<name>A0A0E9QT56_ANGAN</name>
<dbReference type="EMBL" id="GBXM01089314">
    <property type="protein sequence ID" value="JAH19263.1"/>
    <property type="molecule type" value="Transcribed_RNA"/>
</dbReference>
<evidence type="ECO:0000313" key="2">
    <source>
        <dbReference type="EMBL" id="JAH19263.1"/>
    </source>
</evidence>